<comment type="caution">
    <text evidence="1">The sequence shown here is derived from an EMBL/GenBank/DDBJ whole genome shotgun (WGS) entry which is preliminary data.</text>
</comment>
<dbReference type="OrthoDB" id="5593278at2759"/>
<sequence length="177" mass="19307">MGIPQDYGVDMDDTKVTIPFPAPTKQVAGEINGVKTDVMYMSFADKIMITVTQNGRLGQWVWSAVIPVIAVDADTVFKVTVPLFSDNPTQSDPYFQTNRYGDDGLLPSSRFSPRTLLGAGGTDREAMGQLYASQIAHAIVTKAPEENRALMLGLGLAKVELDREVFLQIIDLVLSVL</sequence>
<gene>
    <name evidence="1" type="ORF">CLCR_07672</name>
</gene>
<organism evidence="1 2">
    <name type="scientific">Cladophialophora carrionii</name>
    <dbReference type="NCBI Taxonomy" id="86049"/>
    <lineage>
        <taxon>Eukaryota</taxon>
        <taxon>Fungi</taxon>
        <taxon>Dikarya</taxon>
        <taxon>Ascomycota</taxon>
        <taxon>Pezizomycotina</taxon>
        <taxon>Eurotiomycetes</taxon>
        <taxon>Chaetothyriomycetidae</taxon>
        <taxon>Chaetothyriales</taxon>
        <taxon>Herpotrichiellaceae</taxon>
        <taxon>Cladophialophora</taxon>
    </lineage>
</organism>
<dbReference type="VEuPathDB" id="FungiDB:G647_05452"/>
<dbReference type="Proteomes" id="UP000094526">
    <property type="component" value="Unassembled WGS sequence"/>
</dbReference>
<evidence type="ECO:0008006" key="3">
    <source>
        <dbReference type="Google" id="ProtNLM"/>
    </source>
</evidence>
<protein>
    <recommendedName>
        <fullName evidence="3">Proteasome assembly chaperone 3</fullName>
    </recommendedName>
</protein>
<dbReference type="InterPro" id="IPR053720">
    <property type="entry name" value="Psm_Assembly_Chaperone"/>
</dbReference>
<dbReference type="PANTHER" id="PTHR31051:SF1">
    <property type="entry name" value="PROTEASOME ASSEMBLY CHAPERONE 3"/>
    <property type="match status" value="1"/>
</dbReference>
<accession>A0A1C1CPX4</accession>
<evidence type="ECO:0000313" key="1">
    <source>
        <dbReference type="EMBL" id="OCT50560.1"/>
    </source>
</evidence>
<keyword evidence="2" id="KW-1185">Reference proteome</keyword>
<dbReference type="InterPro" id="IPR018788">
    <property type="entry name" value="Proteasome_assmbl_chp_3"/>
</dbReference>
<reference evidence="2" key="1">
    <citation type="submission" date="2015-07" db="EMBL/GenBank/DDBJ databases">
        <authorList>
            <person name="Teixeira M.M."/>
            <person name="Souza R.C."/>
            <person name="Almeida L.G."/>
            <person name="Vicente V.A."/>
            <person name="de Hoog S."/>
            <person name="Bocca A.L."/>
            <person name="de Almeida S.R."/>
            <person name="Vasconcelos A.T."/>
            <person name="Felipe M.S."/>
        </authorList>
    </citation>
    <scope>NUCLEOTIDE SEQUENCE [LARGE SCALE GENOMIC DNA]</scope>
    <source>
        <strain evidence="2">KSF</strain>
    </source>
</reference>
<dbReference type="EMBL" id="LGRB01000010">
    <property type="protein sequence ID" value="OCT50560.1"/>
    <property type="molecule type" value="Genomic_DNA"/>
</dbReference>
<evidence type="ECO:0000313" key="2">
    <source>
        <dbReference type="Proteomes" id="UP000094526"/>
    </source>
</evidence>
<proteinExistence type="predicted"/>
<dbReference type="GO" id="GO:0043248">
    <property type="term" value="P:proteasome assembly"/>
    <property type="evidence" value="ECO:0007669"/>
    <property type="project" value="InterPro"/>
</dbReference>
<dbReference type="PANTHER" id="PTHR31051">
    <property type="entry name" value="PROTEASOME ASSEMBLY CHAPERONE 3"/>
    <property type="match status" value="1"/>
</dbReference>
<dbReference type="AlphaFoldDB" id="A0A1C1CPX4"/>
<name>A0A1C1CPX4_9EURO</name>
<dbReference type="STRING" id="86049.A0A1C1CPX4"/>
<dbReference type="Gene3D" id="3.30.230.90">
    <property type="match status" value="1"/>
</dbReference>
<dbReference type="VEuPathDB" id="FungiDB:CLCR_07672"/>